<keyword evidence="4" id="KW-0479">Metal-binding</keyword>
<dbReference type="SUPFAM" id="SSF54862">
    <property type="entry name" value="4Fe-4S ferredoxins"/>
    <property type="match status" value="1"/>
</dbReference>
<gene>
    <name evidence="9" type="ORF">NCGR_LOCUS5331</name>
</gene>
<dbReference type="GO" id="GO:0005739">
    <property type="term" value="C:mitochondrion"/>
    <property type="evidence" value="ECO:0007669"/>
    <property type="project" value="GOC"/>
</dbReference>
<dbReference type="PANTHER" id="PTHR10849">
    <property type="entry name" value="NADH DEHYDROGENASE UBIQUINONE IRON-SULFUR PROTEIN 8, MITOCHONDRIAL"/>
    <property type="match status" value="1"/>
</dbReference>
<proteinExistence type="inferred from homology"/>
<evidence type="ECO:0000313" key="10">
    <source>
        <dbReference type="Proteomes" id="UP000604825"/>
    </source>
</evidence>
<dbReference type="GO" id="GO:0046872">
    <property type="term" value="F:metal ion binding"/>
    <property type="evidence" value="ECO:0007669"/>
    <property type="project" value="UniProtKB-KW"/>
</dbReference>
<dbReference type="GO" id="GO:0032981">
    <property type="term" value="P:mitochondrial respiratory chain complex I assembly"/>
    <property type="evidence" value="ECO:0007669"/>
    <property type="project" value="TreeGrafter"/>
</dbReference>
<dbReference type="PANTHER" id="PTHR10849:SF20">
    <property type="entry name" value="NADH DEHYDROGENASE [UBIQUINONE] IRON-SULFUR PROTEIN 8, MITOCHONDRIAL"/>
    <property type="match status" value="1"/>
</dbReference>
<evidence type="ECO:0000256" key="5">
    <source>
        <dbReference type="ARBA" id="ARBA00022967"/>
    </source>
</evidence>
<keyword evidence="7" id="KW-0411">Iron-sulfur</keyword>
<dbReference type="EMBL" id="CAJGYO010000001">
    <property type="protein sequence ID" value="CAD6207834.1"/>
    <property type="molecule type" value="Genomic_DNA"/>
</dbReference>
<keyword evidence="6" id="KW-0408">Iron</keyword>
<evidence type="ECO:0000313" key="9">
    <source>
        <dbReference type="EMBL" id="CAD6207834.1"/>
    </source>
</evidence>
<comment type="caution">
    <text evidence="9">The sequence shown here is derived from an EMBL/GenBank/DDBJ whole genome shotgun (WGS) entry which is preliminary data.</text>
</comment>
<keyword evidence="3" id="KW-0004">4Fe-4S</keyword>
<dbReference type="NCBIfam" id="NF004538">
    <property type="entry name" value="PRK05888.1-4"/>
    <property type="match status" value="1"/>
</dbReference>
<evidence type="ECO:0000256" key="1">
    <source>
        <dbReference type="ARBA" id="ARBA00001966"/>
    </source>
</evidence>
<dbReference type="InterPro" id="IPR017896">
    <property type="entry name" value="4Fe4S_Fe-S-bd"/>
</dbReference>
<dbReference type="InterPro" id="IPR010226">
    <property type="entry name" value="NADH_quinone_OxRdtase_chainI"/>
</dbReference>
<dbReference type="Pfam" id="PF00037">
    <property type="entry name" value="Fer4"/>
    <property type="match status" value="1"/>
</dbReference>
<dbReference type="AlphaFoldDB" id="A0A811MQ01"/>
<comment type="similarity">
    <text evidence="2">Belongs to the complex I 23 kDa subunit family.</text>
</comment>
<protein>
    <recommendedName>
        <fullName evidence="8">4Fe-4S ferredoxin-type domain-containing protein</fullName>
    </recommendedName>
</protein>
<keyword evidence="10" id="KW-1185">Reference proteome</keyword>
<comment type="cofactor">
    <cofactor evidence="1">
        <name>[4Fe-4S] cluster</name>
        <dbReference type="ChEBI" id="CHEBI:49883"/>
    </cofactor>
</comment>
<evidence type="ECO:0000256" key="7">
    <source>
        <dbReference type="ARBA" id="ARBA00023014"/>
    </source>
</evidence>
<dbReference type="Proteomes" id="UP000604825">
    <property type="component" value="Unassembled WGS sequence"/>
</dbReference>
<evidence type="ECO:0000256" key="4">
    <source>
        <dbReference type="ARBA" id="ARBA00022723"/>
    </source>
</evidence>
<keyword evidence="5" id="KW-1278">Translocase</keyword>
<sequence>MAALLARQAAQALRARQTAQLGPAASAMQGHLRTYMNAGIPKRFKEDEEKEQLAKDVAKDWNAVFERSINTLFLTEMVRGLMLTLKYFFDRNVTINYPFEKGPLSPRFRGEHALRRYESGEERCIACKLCEAICPAQAITIEAEEREDGSRPNHKACPVDAIVEGPNFEFATETHEELLYDKEKLLENGDRWETEIAENLRSESLYR</sequence>
<reference evidence="9" key="1">
    <citation type="submission" date="2020-10" db="EMBL/GenBank/DDBJ databases">
        <authorList>
            <person name="Han B."/>
            <person name="Lu T."/>
            <person name="Zhao Q."/>
            <person name="Huang X."/>
            <person name="Zhao Y."/>
        </authorList>
    </citation>
    <scope>NUCLEOTIDE SEQUENCE</scope>
</reference>
<evidence type="ECO:0000256" key="6">
    <source>
        <dbReference type="ARBA" id="ARBA00023004"/>
    </source>
</evidence>
<accession>A0A811MQ01</accession>
<dbReference type="InterPro" id="IPR017900">
    <property type="entry name" value="4Fe4S_Fe_S_CS"/>
</dbReference>
<dbReference type="GO" id="GO:0006120">
    <property type="term" value="P:mitochondrial electron transport, NADH to ubiquinone"/>
    <property type="evidence" value="ECO:0007669"/>
    <property type="project" value="TreeGrafter"/>
</dbReference>
<dbReference type="GO" id="GO:0051539">
    <property type="term" value="F:4 iron, 4 sulfur cluster binding"/>
    <property type="evidence" value="ECO:0007669"/>
    <property type="project" value="UniProtKB-KW"/>
</dbReference>
<evidence type="ECO:0000256" key="3">
    <source>
        <dbReference type="ARBA" id="ARBA00022485"/>
    </source>
</evidence>
<feature type="domain" description="4Fe-4S ferredoxin-type" evidence="8">
    <location>
        <begin position="115"/>
        <end position="144"/>
    </location>
</feature>
<dbReference type="PROSITE" id="PS51379">
    <property type="entry name" value="4FE4S_FER_2"/>
    <property type="match status" value="1"/>
</dbReference>
<dbReference type="GO" id="GO:0003954">
    <property type="term" value="F:NADH dehydrogenase activity"/>
    <property type="evidence" value="ECO:0007669"/>
    <property type="project" value="TreeGrafter"/>
</dbReference>
<name>A0A811MQ01_9POAL</name>
<dbReference type="GO" id="GO:0016020">
    <property type="term" value="C:membrane"/>
    <property type="evidence" value="ECO:0007669"/>
    <property type="project" value="InterPro"/>
</dbReference>
<evidence type="ECO:0000256" key="2">
    <source>
        <dbReference type="ARBA" id="ARBA00010277"/>
    </source>
</evidence>
<dbReference type="OrthoDB" id="204405at2759"/>
<organism evidence="9 10">
    <name type="scientific">Miscanthus lutarioriparius</name>
    <dbReference type="NCBI Taxonomy" id="422564"/>
    <lineage>
        <taxon>Eukaryota</taxon>
        <taxon>Viridiplantae</taxon>
        <taxon>Streptophyta</taxon>
        <taxon>Embryophyta</taxon>
        <taxon>Tracheophyta</taxon>
        <taxon>Spermatophyta</taxon>
        <taxon>Magnoliopsida</taxon>
        <taxon>Liliopsida</taxon>
        <taxon>Poales</taxon>
        <taxon>Poaceae</taxon>
        <taxon>PACMAD clade</taxon>
        <taxon>Panicoideae</taxon>
        <taxon>Andropogonodae</taxon>
        <taxon>Andropogoneae</taxon>
        <taxon>Saccharinae</taxon>
        <taxon>Miscanthus</taxon>
    </lineage>
</organism>
<evidence type="ECO:0000259" key="8">
    <source>
        <dbReference type="PROSITE" id="PS51379"/>
    </source>
</evidence>
<dbReference type="PROSITE" id="PS00198">
    <property type="entry name" value="4FE4S_FER_1"/>
    <property type="match status" value="1"/>
</dbReference>
<dbReference type="Gene3D" id="3.30.70.3270">
    <property type="match status" value="2"/>
</dbReference>